<feature type="transmembrane region" description="Helical" evidence="8">
    <location>
        <begin position="472"/>
        <end position="491"/>
    </location>
</feature>
<proteinExistence type="inferred from homology"/>
<accession>C6C7J7</accession>
<keyword evidence="2 8" id="KW-0813">Transport</keyword>
<dbReference type="SUPFAM" id="SSF161098">
    <property type="entry name" value="MetI-like"/>
    <property type="match status" value="2"/>
</dbReference>
<name>C6C7J7_MUSP7</name>
<dbReference type="InterPro" id="IPR000515">
    <property type="entry name" value="MetI-like"/>
</dbReference>
<feature type="transmembrane region" description="Helical" evidence="8">
    <location>
        <begin position="531"/>
        <end position="557"/>
    </location>
</feature>
<dbReference type="GO" id="GO:0055085">
    <property type="term" value="P:transmembrane transport"/>
    <property type="evidence" value="ECO:0007669"/>
    <property type="project" value="InterPro"/>
</dbReference>
<evidence type="ECO:0000256" key="3">
    <source>
        <dbReference type="ARBA" id="ARBA00022475"/>
    </source>
</evidence>
<comment type="similarity">
    <text evidence="8">Belongs to the binding-protein-dependent transport system permease family.</text>
</comment>
<dbReference type="AlphaFoldDB" id="C6C7J7"/>
<sequence>MRLVIPELVNRETPVRGARLRRLLAVARHEPANLLGLALALLFVWLILAPVISVLLDAVVVQSGDSVRAQAMEGNLTPYYLLRTLSSRMSALLLWTPLINTLLVALNVVAGSLVIGVALAWLVNRTDMAGRKGFATALIVPFMLPSWTFALAWKTLFKNRAVGGQPGWLETLGIQTPDWLAYGYFPIVVILIIHYTPLVILIVGNALNRIDIQLEDCARVLGASRQTIAWRIVVPLVRPALLSAALLIFADGIGEFAIPYILGLPVHFDTLSTGLYRALSSRQTGVAAVIATVIMLMGTLTLLLDMRMLREARRFVTVGGKGGGMDRRRRLGRWRFAASGVALAYLLTGVAIPLLALFLSTVMKLPGRFSADNFTADFWIGHNLDTVALHTGILITPAFWLAVGNTLVIVGSAALVAGVLGLLVGYAATRGSVSGLNGFLRQITFLPYLVPGIAFAAAMLSLFAVAHGPLPALYGTPLLLVIALIAEKMPYASRSGIAAMTQLGREPEEAARVAGAGWLTRLRRIVIPIQAAPLATGILLPFISGIKGVSLFVILAIPATDVLTTYSLRLIDYNYEQAANAVVLMIALISWAGTVLIQRISGTGLAEGLEN</sequence>
<dbReference type="Gene3D" id="1.10.3720.10">
    <property type="entry name" value="MetI-like"/>
    <property type="match status" value="2"/>
</dbReference>
<dbReference type="eggNOG" id="COG1178">
    <property type="taxonomic scope" value="Bacteria"/>
</dbReference>
<reference evidence="10" key="1">
    <citation type="submission" date="2009-06" db="EMBL/GenBank/DDBJ databases">
        <title>Complete sequence of Dickeya dadantii Ech703.</title>
        <authorList>
            <consortium name="US DOE Joint Genome Institute"/>
            <person name="Lucas S."/>
            <person name="Copeland A."/>
            <person name="Lapidus A."/>
            <person name="Glavina del Rio T."/>
            <person name="Dalin E."/>
            <person name="Tice H."/>
            <person name="Bruce D."/>
            <person name="Goodwin L."/>
            <person name="Pitluck S."/>
            <person name="Chertkov O."/>
            <person name="Brettin T."/>
            <person name="Detter J.C."/>
            <person name="Han C."/>
            <person name="Larimer F."/>
            <person name="Land M."/>
            <person name="Hauser L."/>
            <person name="Kyrpides N."/>
            <person name="Mikhailova N."/>
            <person name="Balakrishnan V."/>
            <person name="Glasner J."/>
            <person name="Perna N.T."/>
        </authorList>
    </citation>
    <scope>NUCLEOTIDE SEQUENCE [LARGE SCALE GENOMIC DNA]</scope>
    <source>
        <strain evidence="10">Ech703</strain>
    </source>
</reference>
<dbReference type="HOGENOM" id="CLU_021838_2_2_6"/>
<evidence type="ECO:0000256" key="4">
    <source>
        <dbReference type="ARBA" id="ARBA00022519"/>
    </source>
</evidence>
<dbReference type="InterPro" id="IPR035906">
    <property type="entry name" value="MetI-like_sf"/>
</dbReference>
<feature type="transmembrane region" description="Helical" evidence="8">
    <location>
        <begin position="445"/>
        <end position="466"/>
    </location>
</feature>
<keyword evidence="6 8" id="KW-1133">Transmembrane helix</keyword>
<organism evidence="10 11">
    <name type="scientific">Musicola paradisiaca (strain Ech703)</name>
    <name type="common">Dickeya paradisiaca</name>
    <name type="synonym">Dickeya dadantii</name>
    <dbReference type="NCBI Taxonomy" id="579405"/>
    <lineage>
        <taxon>Bacteria</taxon>
        <taxon>Pseudomonadati</taxon>
        <taxon>Pseudomonadota</taxon>
        <taxon>Gammaproteobacteria</taxon>
        <taxon>Enterobacterales</taxon>
        <taxon>Pectobacteriaceae</taxon>
        <taxon>Musicola</taxon>
    </lineage>
</organism>
<dbReference type="PANTHER" id="PTHR43357:SF4">
    <property type="entry name" value="INNER MEMBRANE ABC TRANSPORTER PERMEASE PROTEIN YDCV"/>
    <property type="match status" value="1"/>
</dbReference>
<keyword evidence="7 8" id="KW-0472">Membrane</keyword>
<dbReference type="STRING" id="579405.Dd703_0298"/>
<evidence type="ECO:0000313" key="11">
    <source>
        <dbReference type="Proteomes" id="UP000002734"/>
    </source>
</evidence>
<comment type="subcellular location">
    <subcellularLocation>
        <location evidence="1">Cell inner membrane</location>
        <topology evidence="1">Multi-pass membrane protein</topology>
    </subcellularLocation>
    <subcellularLocation>
        <location evidence="8">Cell membrane</location>
        <topology evidence="8">Multi-pass membrane protein</topology>
    </subcellularLocation>
</comment>
<evidence type="ECO:0000256" key="2">
    <source>
        <dbReference type="ARBA" id="ARBA00022448"/>
    </source>
</evidence>
<dbReference type="RefSeq" id="WP_012763938.1">
    <property type="nucleotide sequence ID" value="NC_012880.1"/>
</dbReference>
<feature type="transmembrane region" description="Helical" evidence="8">
    <location>
        <begin position="336"/>
        <end position="359"/>
    </location>
</feature>
<evidence type="ECO:0000256" key="1">
    <source>
        <dbReference type="ARBA" id="ARBA00004429"/>
    </source>
</evidence>
<evidence type="ECO:0000256" key="8">
    <source>
        <dbReference type="RuleBase" id="RU363032"/>
    </source>
</evidence>
<feature type="transmembrane region" description="Helical" evidence="8">
    <location>
        <begin position="577"/>
        <end position="597"/>
    </location>
</feature>
<feature type="transmembrane region" description="Helical" evidence="8">
    <location>
        <begin position="285"/>
        <end position="304"/>
    </location>
</feature>
<dbReference type="KEGG" id="dda:Dd703_0298"/>
<keyword evidence="3" id="KW-1003">Cell membrane</keyword>
<gene>
    <name evidence="10" type="ordered locus">Dd703_0298</name>
</gene>
<keyword evidence="11" id="KW-1185">Reference proteome</keyword>
<evidence type="ECO:0000313" key="10">
    <source>
        <dbReference type="EMBL" id="ACS84115.1"/>
    </source>
</evidence>
<feature type="transmembrane region" description="Helical" evidence="8">
    <location>
        <begin position="399"/>
        <end position="424"/>
    </location>
</feature>
<dbReference type="Proteomes" id="UP000002734">
    <property type="component" value="Chromosome"/>
</dbReference>
<feature type="transmembrane region" description="Helical" evidence="8">
    <location>
        <begin position="134"/>
        <end position="153"/>
    </location>
</feature>
<evidence type="ECO:0000256" key="5">
    <source>
        <dbReference type="ARBA" id="ARBA00022692"/>
    </source>
</evidence>
<feature type="domain" description="ABC transmembrane type-1" evidence="9">
    <location>
        <begin position="403"/>
        <end position="597"/>
    </location>
</feature>
<keyword evidence="5 8" id="KW-0812">Transmembrane</keyword>
<dbReference type="Pfam" id="PF00528">
    <property type="entry name" value="BPD_transp_1"/>
    <property type="match status" value="2"/>
</dbReference>
<dbReference type="EMBL" id="CP001654">
    <property type="protein sequence ID" value="ACS84115.1"/>
    <property type="molecule type" value="Genomic_DNA"/>
</dbReference>
<protein>
    <submittedName>
        <fullName evidence="10">Binding-protein-dependent transport systems inner membrane component</fullName>
    </submittedName>
</protein>
<feature type="transmembrane region" description="Helical" evidence="8">
    <location>
        <begin position="32"/>
        <end position="56"/>
    </location>
</feature>
<feature type="domain" description="ABC transmembrane type-1" evidence="9">
    <location>
        <begin position="98"/>
        <end position="305"/>
    </location>
</feature>
<evidence type="ECO:0000259" key="9">
    <source>
        <dbReference type="PROSITE" id="PS50928"/>
    </source>
</evidence>
<keyword evidence="4" id="KW-0997">Cell inner membrane</keyword>
<dbReference type="GO" id="GO:0005886">
    <property type="term" value="C:plasma membrane"/>
    <property type="evidence" value="ECO:0007669"/>
    <property type="project" value="UniProtKB-SubCell"/>
</dbReference>
<feature type="transmembrane region" description="Helical" evidence="8">
    <location>
        <begin position="184"/>
        <end position="207"/>
    </location>
</feature>
<dbReference type="PROSITE" id="PS50928">
    <property type="entry name" value="ABC_TM1"/>
    <property type="match status" value="2"/>
</dbReference>
<feature type="transmembrane region" description="Helical" evidence="8">
    <location>
        <begin position="98"/>
        <end position="122"/>
    </location>
</feature>
<dbReference type="CDD" id="cd06261">
    <property type="entry name" value="TM_PBP2"/>
    <property type="match status" value="2"/>
</dbReference>
<evidence type="ECO:0000256" key="6">
    <source>
        <dbReference type="ARBA" id="ARBA00022989"/>
    </source>
</evidence>
<dbReference type="PANTHER" id="PTHR43357">
    <property type="entry name" value="INNER MEMBRANE ABC TRANSPORTER PERMEASE PROTEIN YDCV"/>
    <property type="match status" value="1"/>
</dbReference>
<evidence type="ECO:0000256" key="7">
    <source>
        <dbReference type="ARBA" id="ARBA00023136"/>
    </source>
</evidence>